<gene>
    <name evidence="1" type="ORF">ENS64_01610</name>
</gene>
<dbReference type="EMBL" id="DSVQ01000004">
    <property type="protein sequence ID" value="HGT37956.1"/>
    <property type="molecule type" value="Genomic_DNA"/>
</dbReference>
<comment type="caution">
    <text evidence="1">The sequence shown here is derived from an EMBL/GenBank/DDBJ whole genome shotgun (WGS) entry which is preliminary data.</text>
</comment>
<name>A0A7C4LJ68_9PLAN</name>
<protein>
    <submittedName>
        <fullName evidence="1">Uncharacterized protein</fullName>
    </submittedName>
</protein>
<evidence type="ECO:0000313" key="1">
    <source>
        <dbReference type="EMBL" id="HGT37956.1"/>
    </source>
</evidence>
<organism evidence="1">
    <name type="scientific">Schlesneria paludicola</name>
    <dbReference type="NCBI Taxonomy" id="360056"/>
    <lineage>
        <taxon>Bacteria</taxon>
        <taxon>Pseudomonadati</taxon>
        <taxon>Planctomycetota</taxon>
        <taxon>Planctomycetia</taxon>
        <taxon>Planctomycetales</taxon>
        <taxon>Planctomycetaceae</taxon>
        <taxon>Schlesneria</taxon>
    </lineage>
</organism>
<sequence length="68" mass="7576">MAESPRMNPNALTPEQVALVLSKGSANRWRVTEAEVRADIEAGLPINPDGTLNLVTYCAWLIRERGRR</sequence>
<dbReference type="AlphaFoldDB" id="A0A7C4LJ68"/>
<reference evidence="1" key="1">
    <citation type="journal article" date="2020" name="mSystems">
        <title>Genome- and Community-Level Interaction Insights into Carbon Utilization and Element Cycling Functions of Hydrothermarchaeota in Hydrothermal Sediment.</title>
        <authorList>
            <person name="Zhou Z."/>
            <person name="Liu Y."/>
            <person name="Xu W."/>
            <person name="Pan J."/>
            <person name="Luo Z.H."/>
            <person name="Li M."/>
        </authorList>
    </citation>
    <scope>NUCLEOTIDE SEQUENCE [LARGE SCALE GENOMIC DNA]</scope>
    <source>
        <strain evidence="1">SpSt-508</strain>
    </source>
</reference>
<proteinExistence type="predicted"/>
<accession>A0A7C4LJ68</accession>